<feature type="chain" id="PRO_5026833882" evidence="1">
    <location>
        <begin position="21"/>
        <end position="153"/>
    </location>
</feature>
<reference evidence="2" key="1">
    <citation type="submission" date="2020-02" db="EMBL/GenBank/DDBJ databases">
        <authorList>
            <person name="Meier V. D."/>
        </authorList>
    </citation>
    <scope>NUCLEOTIDE SEQUENCE</scope>
    <source>
        <strain evidence="2">AVDCRST_MAG68</strain>
    </source>
</reference>
<organism evidence="2">
    <name type="scientific">uncultured Gemmatimonadota bacterium</name>
    <dbReference type="NCBI Taxonomy" id="203437"/>
    <lineage>
        <taxon>Bacteria</taxon>
        <taxon>Pseudomonadati</taxon>
        <taxon>Gemmatimonadota</taxon>
        <taxon>environmental samples</taxon>
    </lineage>
</organism>
<evidence type="ECO:0000256" key="1">
    <source>
        <dbReference type="SAM" id="SignalP"/>
    </source>
</evidence>
<evidence type="ECO:0000313" key="2">
    <source>
        <dbReference type="EMBL" id="CAA9302568.1"/>
    </source>
</evidence>
<dbReference type="EMBL" id="CADCTW010000032">
    <property type="protein sequence ID" value="CAA9302568.1"/>
    <property type="molecule type" value="Genomic_DNA"/>
</dbReference>
<keyword evidence="1" id="KW-0732">Signal</keyword>
<feature type="signal peptide" evidence="1">
    <location>
        <begin position="1"/>
        <end position="20"/>
    </location>
</feature>
<dbReference type="AlphaFoldDB" id="A0A6J4KEH1"/>
<accession>A0A6J4KEH1</accession>
<sequence>MTDRTRILALALGAATLATAAPAAAQCRDPWINQAIRQVTGEQGRERAPSGRHESGECNIHLYGASWSSYGELKGYVASVFRILKREDVTLNADGSLHLQDDYQNIHASAAQVRVVSPRGRTDGAGNAASDDGSRWRGAIGLGNGVVLRFADD</sequence>
<proteinExistence type="predicted"/>
<gene>
    <name evidence="2" type="ORF">AVDCRST_MAG68-583</name>
</gene>
<name>A0A6J4KEH1_9BACT</name>
<protein>
    <submittedName>
        <fullName evidence="2">Uncharacterized protein</fullName>
    </submittedName>
</protein>